<dbReference type="InterPro" id="IPR051267">
    <property type="entry name" value="STEAP_metalloreductase"/>
</dbReference>
<dbReference type="InterPro" id="IPR028939">
    <property type="entry name" value="P5C_Rdtase_cat_N"/>
</dbReference>
<keyword evidence="1" id="KW-0560">Oxidoreductase</keyword>
<evidence type="ECO:0000259" key="2">
    <source>
        <dbReference type="Pfam" id="PF03807"/>
    </source>
</evidence>
<protein>
    <recommendedName>
        <fullName evidence="2">Pyrroline-5-carboxylate reductase catalytic N-terminal domain-containing protein</fullName>
    </recommendedName>
</protein>
<comment type="caution">
    <text evidence="3">The sequence shown here is derived from an EMBL/GenBank/DDBJ whole genome shotgun (WGS) entry which is preliminary data.</text>
</comment>
<evidence type="ECO:0000256" key="1">
    <source>
        <dbReference type="ARBA" id="ARBA00023002"/>
    </source>
</evidence>
<keyword evidence="4" id="KW-1185">Reference proteome</keyword>
<dbReference type="Proteomes" id="UP000527143">
    <property type="component" value="Unassembled WGS sequence"/>
</dbReference>
<dbReference type="InterPro" id="IPR036291">
    <property type="entry name" value="NAD(P)-bd_dom_sf"/>
</dbReference>
<gene>
    <name evidence="3" type="ORF">FHT02_003088</name>
</gene>
<sequence length="213" mass="22247">MKYAIIGSGAIGTAVARHFARADVSVAVANSRGPEAVEPLARELGSAIVPTVLAEALEAEIVILATPFEAVPSALKGVADWKGRILVDATNALDYTDFSPLDLGGRPSSEIVQEHAPGARVVKAFNHNFARVLGREASDSRGGSRVLFVSGNHSDANGEIAELIGSFGFTPIILGRLDEGGMLQQFRGPLTTRSFISQAQGGASAPEMDLLNP</sequence>
<organism evidence="3 4">
    <name type="scientific">Sphingomonas xinjiangensis</name>
    <dbReference type="NCBI Taxonomy" id="643568"/>
    <lineage>
        <taxon>Bacteria</taxon>
        <taxon>Pseudomonadati</taxon>
        <taxon>Pseudomonadota</taxon>
        <taxon>Alphaproteobacteria</taxon>
        <taxon>Sphingomonadales</taxon>
        <taxon>Sphingomonadaceae</taxon>
        <taxon>Sphingomonas</taxon>
    </lineage>
</organism>
<evidence type="ECO:0000313" key="3">
    <source>
        <dbReference type="EMBL" id="MBB5711836.1"/>
    </source>
</evidence>
<dbReference type="AlphaFoldDB" id="A0A840YNJ2"/>
<dbReference type="SUPFAM" id="SSF51735">
    <property type="entry name" value="NAD(P)-binding Rossmann-fold domains"/>
    <property type="match status" value="1"/>
</dbReference>
<dbReference type="Pfam" id="PF03807">
    <property type="entry name" value="F420_oxidored"/>
    <property type="match status" value="1"/>
</dbReference>
<dbReference type="PANTHER" id="PTHR14239">
    <property type="entry name" value="DUDULIN-RELATED"/>
    <property type="match status" value="1"/>
</dbReference>
<accession>A0A840YNJ2</accession>
<dbReference type="GO" id="GO:0016491">
    <property type="term" value="F:oxidoreductase activity"/>
    <property type="evidence" value="ECO:0007669"/>
    <property type="project" value="UniProtKB-KW"/>
</dbReference>
<evidence type="ECO:0000313" key="4">
    <source>
        <dbReference type="Proteomes" id="UP000527143"/>
    </source>
</evidence>
<dbReference type="RefSeq" id="WP_184089352.1">
    <property type="nucleotide sequence ID" value="NZ_JACIJF010000010.1"/>
</dbReference>
<proteinExistence type="predicted"/>
<feature type="domain" description="Pyrroline-5-carboxylate reductase catalytic N-terminal" evidence="2">
    <location>
        <begin position="2"/>
        <end position="91"/>
    </location>
</feature>
<reference evidence="3 4" key="1">
    <citation type="submission" date="2020-08" db="EMBL/GenBank/DDBJ databases">
        <title>Genomic Encyclopedia of Type Strains, Phase IV (KMG-IV): sequencing the most valuable type-strain genomes for metagenomic binning, comparative biology and taxonomic classification.</title>
        <authorList>
            <person name="Goeker M."/>
        </authorList>
    </citation>
    <scope>NUCLEOTIDE SEQUENCE [LARGE SCALE GENOMIC DNA]</scope>
    <source>
        <strain evidence="3 4">DSM 26736</strain>
    </source>
</reference>
<dbReference type="Gene3D" id="3.40.50.720">
    <property type="entry name" value="NAD(P)-binding Rossmann-like Domain"/>
    <property type="match status" value="1"/>
</dbReference>
<dbReference type="EMBL" id="JACIJF010000010">
    <property type="protein sequence ID" value="MBB5711836.1"/>
    <property type="molecule type" value="Genomic_DNA"/>
</dbReference>
<name>A0A840YNJ2_9SPHN</name>